<dbReference type="AlphaFoldDB" id="A0A4S8IGK3"/>
<feature type="region of interest" description="Disordered" evidence="4">
    <location>
        <begin position="590"/>
        <end position="623"/>
    </location>
</feature>
<dbReference type="Proteomes" id="UP000317650">
    <property type="component" value="Chromosome 9"/>
</dbReference>
<protein>
    <submittedName>
        <fullName evidence="5">Uncharacterized protein</fullName>
    </submittedName>
</protein>
<feature type="compositionally biased region" description="Basic and acidic residues" evidence="4">
    <location>
        <begin position="590"/>
        <end position="604"/>
    </location>
</feature>
<feature type="compositionally biased region" description="Acidic residues" evidence="4">
    <location>
        <begin position="67"/>
        <end position="88"/>
    </location>
</feature>
<dbReference type="GO" id="GO:0006364">
    <property type="term" value="P:rRNA processing"/>
    <property type="evidence" value="ECO:0007669"/>
    <property type="project" value="InterPro"/>
</dbReference>
<keyword evidence="3" id="KW-0539">Nucleus</keyword>
<organism evidence="5 6">
    <name type="scientific">Musa balbisiana</name>
    <name type="common">Banana</name>
    <dbReference type="NCBI Taxonomy" id="52838"/>
    <lineage>
        <taxon>Eukaryota</taxon>
        <taxon>Viridiplantae</taxon>
        <taxon>Streptophyta</taxon>
        <taxon>Embryophyta</taxon>
        <taxon>Tracheophyta</taxon>
        <taxon>Spermatophyta</taxon>
        <taxon>Magnoliopsida</taxon>
        <taxon>Liliopsida</taxon>
        <taxon>Zingiberales</taxon>
        <taxon>Musaceae</taxon>
        <taxon>Musa</taxon>
    </lineage>
</organism>
<feature type="compositionally biased region" description="Basic and acidic residues" evidence="4">
    <location>
        <begin position="532"/>
        <end position="545"/>
    </location>
</feature>
<evidence type="ECO:0000313" key="6">
    <source>
        <dbReference type="Proteomes" id="UP000317650"/>
    </source>
</evidence>
<evidence type="ECO:0000256" key="1">
    <source>
        <dbReference type="ARBA" id="ARBA00004604"/>
    </source>
</evidence>
<keyword evidence="2" id="KW-0597">Phosphoprotein</keyword>
<comment type="subcellular location">
    <subcellularLocation>
        <location evidence="1">Nucleus</location>
        <location evidence="1">Nucleolus</location>
    </subcellularLocation>
</comment>
<dbReference type="PANTHER" id="PTHR14150">
    <property type="entry name" value="U3 SMALL NUCLEOLAR RNA-ASSOCIATED PROTEIN 14"/>
    <property type="match status" value="1"/>
</dbReference>
<dbReference type="GO" id="GO:0032040">
    <property type="term" value="C:small-subunit processome"/>
    <property type="evidence" value="ECO:0007669"/>
    <property type="project" value="InterPro"/>
</dbReference>
<evidence type="ECO:0000256" key="3">
    <source>
        <dbReference type="ARBA" id="ARBA00023242"/>
    </source>
</evidence>
<comment type="caution">
    <text evidence="5">The sequence shown here is derived from an EMBL/GenBank/DDBJ whole genome shotgun (WGS) entry which is preliminary data.</text>
</comment>
<name>A0A4S8IGK3_MUSBA</name>
<feature type="compositionally biased region" description="Low complexity" evidence="4">
    <location>
        <begin position="409"/>
        <end position="418"/>
    </location>
</feature>
<feature type="compositionally biased region" description="Basic residues" evidence="4">
    <location>
        <begin position="1"/>
        <end position="16"/>
    </location>
</feature>
<proteinExistence type="predicted"/>
<dbReference type="InterPro" id="IPR006709">
    <property type="entry name" value="SSU_processome_Utp14"/>
</dbReference>
<evidence type="ECO:0000256" key="4">
    <source>
        <dbReference type="SAM" id="MobiDB-lite"/>
    </source>
</evidence>
<evidence type="ECO:0000313" key="5">
    <source>
        <dbReference type="EMBL" id="THU47385.1"/>
    </source>
</evidence>
<feature type="compositionally biased region" description="Polar residues" evidence="4">
    <location>
        <begin position="606"/>
        <end position="616"/>
    </location>
</feature>
<feature type="compositionally biased region" description="Basic and acidic residues" evidence="4">
    <location>
        <begin position="53"/>
        <end position="66"/>
    </location>
</feature>
<accession>A0A4S8IGK3</accession>
<feature type="region of interest" description="Disordered" evidence="4">
    <location>
        <begin position="409"/>
        <end position="436"/>
    </location>
</feature>
<feature type="compositionally biased region" description="Acidic residues" evidence="4">
    <location>
        <begin position="419"/>
        <end position="431"/>
    </location>
</feature>
<dbReference type="Pfam" id="PF04615">
    <property type="entry name" value="Utp14"/>
    <property type="match status" value="3"/>
</dbReference>
<dbReference type="EMBL" id="PYDT01000010">
    <property type="protein sequence ID" value="THU47385.1"/>
    <property type="molecule type" value="Genomic_DNA"/>
</dbReference>
<evidence type="ECO:0000256" key="2">
    <source>
        <dbReference type="ARBA" id="ARBA00022553"/>
    </source>
</evidence>
<feature type="region of interest" description="Disordered" evidence="4">
    <location>
        <begin position="840"/>
        <end position="886"/>
    </location>
</feature>
<feature type="region of interest" description="Disordered" evidence="4">
    <location>
        <begin position="501"/>
        <end position="549"/>
    </location>
</feature>
<feature type="compositionally biased region" description="Acidic residues" evidence="4">
    <location>
        <begin position="101"/>
        <end position="129"/>
    </location>
</feature>
<sequence>MEKKNKAAKANKKRRNVALSKSLAPNNSKYMKINNKKEQRRRHGPRIPTALNKDLKRLNPEPSHDESDWESEEMMEENAYEYEEAVAEEEARKNRRFDSVENYEYELPEDFEDEDVPSDDDIPSEDGEDGDKHLRMLEGKERKKFVLSDFQGDSVDGRIDIHDLLDPLHGKPGYSNLRKRLHQLERKPLAVQAPLPKVEREKLERKIAYERAKKDITKWEPLVKRNREAPTLYFDEDVNLGYSTVGAIASEFTPRTEFEKKMSLLVHNPEVVEAHNKDGARLLELNKISVEDVRDHQNRLAKMRSLLFRHEVKSKHIKKIKSKTYHRILKKERLKEVSVDVEMDPETMKDNARKQEFKRAEERMTLKHKNRSKWAKRILKRGLTVQDEGTRAAIAEQLNQHALLTRKMNSMKDSSSSDEFSDDNDDADEEFSPGTERKDTFRLLNKAKENTLKAIEDEDELPKSGVFALPFMERGLKKRQESAEEEARIALHEYDASLRQLENENGVESPKSTKVSGRKVFGPPINKTQESSSRKESYNADKSSDSEDDFEAVDCVDVAHEVKNHSQELHLGAALHDDPEKTHDSIFRMKGENVGDDSTTRDEAVQNPQEPNSNNIDQDSDDDDLEEEMVDGFLPSSLKHDYKLPSQTDLIHRAFAGDDVEAEFEMHKLDILNEENPEPEKPVLLPGWGQWTAIQQKKGMPSWMLKEHENVKRKRDDALKKRKDANLKHVIISEKVDKKAEKLLTKTLPFPYTSKEVYEQSIRMPIGPEYNPAITAGALNRPVAEKLLTKTLPFPYTSKEVYEQSIRMPIGPEYNPAITAGALNRPVVVKKAGVIIKPIQYEEVDPHEKPEQPKCIVQKPNTRPKAKKAKSARGRPTKKTSMGKSS</sequence>
<feature type="compositionally biased region" description="Basic and acidic residues" evidence="4">
    <location>
        <begin position="89"/>
        <end position="99"/>
    </location>
</feature>
<reference evidence="5 6" key="1">
    <citation type="journal article" date="2019" name="Nat. Plants">
        <title>Genome sequencing of Musa balbisiana reveals subgenome evolution and function divergence in polyploid bananas.</title>
        <authorList>
            <person name="Yao X."/>
        </authorList>
    </citation>
    <scope>NUCLEOTIDE SEQUENCE [LARGE SCALE GENOMIC DNA]</scope>
    <source>
        <strain evidence="6">cv. DH-PKW</strain>
        <tissue evidence="5">Leaves</tissue>
    </source>
</reference>
<keyword evidence="6" id="KW-1185">Reference proteome</keyword>
<dbReference type="PANTHER" id="PTHR14150:SF12">
    <property type="entry name" value="U3 SMALL NUCLEOLAR RNA-ASSOCIATED PROTEIN 14 HOMOLOG A"/>
    <property type="match status" value="1"/>
</dbReference>
<gene>
    <name evidence="5" type="ORF">C4D60_Mb09t14930</name>
</gene>
<feature type="region of interest" description="Disordered" evidence="4">
    <location>
        <begin position="1"/>
        <end position="132"/>
    </location>
</feature>
<dbReference type="STRING" id="52838.A0A4S8IGK3"/>
<feature type="compositionally biased region" description="Basic residues" evidence="4">
    <location>
        <begin position="862"/>
        <end position="878"/>
    </location>
</feature>